<dbReference type="SUPFAM" id="SSF101898">
    <property type="entry name" value="NHL repeat"/>
    <property type="match status" value="1"/>
</dbReference>
<proteinExistence type="predicted"/>
<comment type="caution">
    <text evidence="2">The sequence shown here is derived from an EMBL/GenBank/DDBJ whole genome shotgun (WGS) entry which is preliminary data.</text>
</comment>
<name>A0ABU5EZU2_9BACT</name>
<feature type="chain" id="PRO_5046944684" evidence="1">
    <location>
        <begin position="21"/>
        <end position="349"/>
    </location>
</feature>
<gene>
    <name evidence="2" type="ORF">R5W23_002058</name>
</gene>
<evidence type="ECO:0000256" key="1">
    <source>
        <dbReference type="SAM" id="SignalP"/>
    </source>
</evidence>
<protein>
    <submittedName>
        <fullName evidence="2">Uncharacterized protein</fullName>
    </submittedName>
</protein>
<evidence type="ECO:0000313" key="3">
    <source>
        <dbReference type="Proteomes" id="UP001272242"/>
    </source>
</evidence>
<reference evidence="3" key="1">
    <citation type="journal article" date="2023" name="Mar. Drugs">
        <title>Gemmata algarum, a Novel Planctomycete Isolated from an Algal Mat, Displays Antimicrobial Activity.</title>
        <authorList>
            <person name="Kumar G."/>
            <person name="Kallscheuer N."/>
            <person name="Kashif M."/>
            <person name="Ahamad S."/>
            <person name="Jagadeeshwari U."/>
            <person name="Pannikurungottu S."/>
            <person name="Haufschild T."/>
            <person name="Kabuu M."/>
            <person name="Sasikala C."/>
            <person name="Jogler C."/>
            <person name="Ramana C."/>
        </authorList>
    </citation>
    <scope>NUCLEOTIDE SEQUENCE [LARGE SCALE GENOMIC DNA]</scope>
    <source>
        <strain evidence="3">JC673</strain>
    </source>
</reference>
<keyword evidence="3" id="KW-1185">Reference proteome</keyword>
<dbReference type="RefSeq" id="WP_320687334.1">
    <property type="nucleotide sequence ID" value="NZ_JAXBLV010000184.1"/>
</dbReference>
<accession>A0ABU5EZU2</accession>
<keyword evidence="1" id="KW-0732">Signal</keyword>
<dbReference type="Proteomes" id="UP001272242">
    <property type="component" value="Unassembled WGS sequence"/>
</dbReference>
<feature type="signal peptide" evidence="1">
    <location>
        <begin position="1"/>
        <end position="20"/>
    </location>
</feature>
<organism evidence="2 3">
    <name type="scientific">Gemmata algarum</name>
    <dbReference type="NCBI Taxonomy" id="2975278"/>
    <lineage>
        <taxon>Bacteria</taxon>
        <taxon>Pseudomonadati</taxon>
        <taxon>Planctomycetota</taxon>
        <taxon>Planctomycetia</taxon>
        <taxon>Gemmatales</taxon>
        <taxon>Gemmataceae</taxon>
        <taxon>Gemmata</taxon>
    </lineage>
</organism>
<evidence type="ECO:0000313" key="2">
    <source>
        <dbReference type="EMBL" id="MDY3560812.1"/>
    </source>
</evidence>
<dbReference type="EMBL" id="JAXBLV010000184">
    <property type="protein sequence ID" value="MDY3560812.1"/>
    <property type="molecule type" value="Genomic_DNA"/>
</dbReference>
<sequence>MRTKLLAAALLVASAAAGRADDGLTRGTPDVKSVTALAFGPKGLLLLGDPTGGAVFAFDTGDSKPAGDNKPLNVEKVDAKLAAALGATEKDVKITDVKVNPASGAVYVAVTRAGTPALTKVARDGTVTAIAFKDLPFAKVALPNANDKQRTESITSLAFVDGKVIVAGLSNEEFASTLRVIPFPFKEADKGAGIKIFHGAHGRLETNAPIRTFVPYKIGTEENIMAAYTCTPLVKIPVADLKAGAKVNGTTIAELGNRNRPLDMIVYTKDGKDYLLMANSARGVMKVPTEGFGKAEAITAKTAADTAGVKYESIKELTGVEQLDKLDDGHALLLVKTANGSDLKTIPLP</sequence>